<dbReference type="EMBL" id="CDMY01000325">
    <property type="protein sequence ID" value="CEM02385.1"/>
    <property type="molecule type" value="Genomic_DNA"/>
</dbReference>
<evidence type="ECO:0000256" key="5">
    <source>
        <dbReference type="ARBA" id="ARBA00010880"/>
    </source>
</evidence>
<dbReference type="OrthoDB" id="2163284at2759"/>
<keyword evidence="9" id="KW-0472">Membrane</keyword>
<organism evidence="11 12">
    <name type="scientific">Vitrella brassicaformis (strain CCMP3155)</name>
    <dbReference type="NCBI Taxonomy" id="1169540"/>
    <lineage>
        <taxon>Eukaryota</taxon>
        <taxon>Sar</taxon>
        <taxon>Alveolata</taxon>
        <taxon>Colpodellida</taxon>
        <taxon>Vitrellaceae</taxon>
        <taxon>Vitrella</taxon>
    </lineage>
</organism>
<dbReference type="Proteomes" id="UP000041254">
    <property type="component" value="Unassembled WGS sequence"/>
</dbReference>
<evidence type="ECO:0000256" key="6">
    <source>
        <dbReference type="ARBA" id="ARBA00022490"/>
    </source>
</evidence>
<sequence length="120" mass="13039">MDKELAKFDKMSKDVLVDKILEMQDTLAALTLRVDSVKSENHTLREENGVLREYVDNLMAKVGTMSSLGTAPPSAVKVPPSTKRDSQAAAVHGRRATSGESTHAVRVNDHIGELATSYDS</sequence>
<evidence type="ECO:0000256" key="4">
    <source>
        <dbReference type="ARBA" id="ARBA00004601"/>
    </source>
</evidence>
<accession>A0A0G4EUV9</accession>
<dbReference type="GO" id="GO:0005802">
    <property type="term" value="C:trans-Golgi network"/>
    <property type="evidence" value="ECO:0007669"/>
    <property type="project" value="TreeGrafter"/>
</dbReference>
<dbReference type="OMA" id="KMPNLGT"/>
<evidence type="ECO:0000313" key="11">
    <source>
        <dbReference type="EMBL" id="CEM02385.1"/>
    </source>
</evidence>
<feature type="region of interest" description="Disordered" evidence="10">
    <location>
        <begin position="66"/>
        <end position="120"/>
    </location>
</feature>
<name>A0A0G4EUV9_VITBC</name>
<comment type="subcellular location">
    <subcellularLocation>
        <location evidence="3">Cytoplasm</location>
        <location evidence="3">Cytosol</location>
    </subcellularLocation>
    <subcellularLocation>
        <location evidence="2">Golgi apparatus membrane</location>
        <topology evidence="2">Peripheral membrane protein</topology>
        <orientation evidence="2">Cytoplasmic side</orientation>
    </subcellularLocation>
    <subcellularLocation>
        <location evidence="4">Golgi apparatus</location>
        <location evidence="4">trans-Golgi network</location>
    </subcellularLocation>
</comment>
<proteinExistence type="inferred from homology"/>
<dbReference type="STRING" id="1169540.A0A0G4EUV9"/>
<evidence type="ECO:0000256" key="10">
    <source>
        <dbReference type="SAM" id="MobiDB-lite"/>
    </source>
</evidence>
<comment type="similarity">
    <text evidence="5">Belongs to the SCOC family.</text>
</comment>
<evidence type="ECO:0000256" key="8">
    <source>
        <dbReference type="ARBA" id="ARBA00023054"/>
    </source>
</evidence>
<dbReference type="PANTHER" id="PTHR21614:SF0">
    <property type="entry name" value="GEO08385P1"/>
    <property type="match status" value="1"/>
</dbReference>
<evidence type="ECO:0000256" key="1">
    <source>
        <dbReference type="ARBA" id="ARBA00002743"/>
    </source>
</evidence>
<evidence type="ECO:0000256" key="3">
    <source>
        <dbReference type="ARBA" id="ARBA00004514"/>
    </source>
</evidence>
<keyword evidence="6" id="KW-0963">Cytoplasm</keyword>
<keyword evidence="7" id="KW-0333">Golgi apparatus</keyword>
<dbReference type="GO" id="GO:0000139">
    <property type="term" value="C:Golgi membrane"/>
    <property type="evidence" value="ECO:0007669"/>
    <property type="project" value="UniProtKB-SubCell"/>
</dbReference>
<keyword evidence="12" id="KW-1185">Reference proteome</keyword>
<dbReference type="AlphaFoldDB" id="A0A0G4EUV9"/>
<dbReference type="InterPro" id="IPR019357">
    <property type="entry name" value="SCOC"/>
</dbReference>
<reference evidence="11 12" key="1">
    <citation type="submission" date="2014-11" db="EMBL/GenBank/DDBJ databases">
        <authorList>
            <person name="Zhu J."/>
            <person name="Qi W."/>
            <person name="Song R."/>
        </authorList>
    </citation>
    <scope>NUCLEOTIDE SEQUENCE [LARGE SCALE GENOMIC DNA]</scope>
</reference>
<evidence type="ECO:0000256" key="2">
    <source>
        <dbReference type="ARBA" id="ARBA00004255"/>
    </source>
</evidence>
<evidence type="ECO:0000256" key="9">
    <source>
        <dbReference type="ARBA" id="ARBA00023136"/>
    </source>
</evidence>
<dbReference type="VEuPathDB" id="CryptoDB:Vbra_8344"/>
<dbReference type="Pfam" id="PF10224">
    <property type="entry name" value="DUF2205"/>
    <property type="match status" value="1"/>
</dbReference>
<protein>
    <submittedName>
        <fullName evidence="11">Uncharacterized protein</fullName>
    </submittedName>
</protein>
<dbReference type="GO" id="GO:0005829">
    <property type="term" value="C:cytosol"/>
    <property type="evidence" value="ECO:0007669"/>
    <property type="project" value="UniProtKB-SubCell"/>
</dbReference>
<gene>
    <name evidence="11" type="ORF">Vbra_8344</name>
</gene>
<evidence type="ECO:0000256" key="7">
    <source>
        <dbReference type="ARBA" id="ARBA00023034"/>
    </source>
</evidence>
<dbReference type="PANTHER" id="PTHR21614">
    <property type="entry name" value="SHORT COILED COIL PROTEIN"/>
    <property type="match status" value="1"/>
</dbReference>
<dbReference type="Gene3D" id="1.20.5.170">
    <property type="match status" value="1"/>
</dbReference>
<keyword evidence="8" id="KW-0175">Coiled coil</keyword>
<evidence type="ECO:0000313" key="12">
    <source>
        <dbReference type="Proteomes" id="UP000041254"/>
    </source>
</evidence>
<dbReference type="InParanoid" id="A0A0G4EUV9"/>
<comment type="function">
    <text evidence="1">Positive regulator of amino acid starvation-induced autophagy.</text>
</comment>